<organism evidence="1 2">
    <name type="scientific">Hibiscus sabdariffa</name>
    <name type="common">roselle</name>
    <dbReference type="NCBI Taxonomy" id="183260"/>
    <lineage>
        <taxon>Eukaryota</taxon>
        <taxon>Viridiplantae</taxon>
        <taxon>Streptophyta</taxon>
        <taxon>Embryophyta</taxon>
        <taxon>Tracheophyta</taxon>
        <taxon>Spermatophyta</taxon>
        <taxon>Magnoliopsida</taxon>
        <taxon>eudicotyledons</taxon>
        <taxon>Gunneridae</taxon>
        <taxon>Pentapetalae</taxon>
        <taxon>rosids</taxon>
        <taxon>malvids</taxon>
        <taxon>Malvales</taxon>
        <taxon>Malvaceae</taxon>
        <taxon>Malvoideae</taxon>
        <taxon>Hibiscus</taxon>
    </lineage>
</organism>
<name>A0ABR2S082_9ROSI</name>
<reference evidence="1 2" key="1">
    <citation type="journal article" date="2024" name="G3 (Bethesda)">
        <title>Genome assembly of Hibiscus sabdariffa L. provides insights into metabolisms of medicinal natural products.</title>
        <authorList>
            <person name="Kim T."/>
        </authorList>
    </citation>
    <scope>NUCLEOTIDE SEQUENCE [LARGE SCALE GENOMIC DNA]</scope>
    <source>
        <strain evidence="1">TK-2024</strain>
        <tissue evidence="1">Old leaves</tissue>
    </source>
</reference>
<accession>A0ABR2S082</accession>
<comment type="caution">
    <text evidence="1">The sequence shown here is derived from an EMBL/GenBank/DDBJ whole genome shotgun (WGS) entry which is preliminary data.</text>
</comment>
<protein>
    <submittedName>
        <fullName evidence="1">Uncharacterized protein</fullName>
    </submittedName>
</protein>
<evidence type="ECO:0000313" key="2">
    <source>
        <dbReference type="Proteomes" id="UP001396334"/>
    </source>
</evidence>
<sequence length="71" mass="8086">MEIDVNKSILLFEKSIVALILSRRHSELRRLQRGDFLLFTSSSKLVLLPSKGKLLVDVSLSRRTLIKVGLH</sequence>
<dbReference type="Proteomes" id="UP001396334">
    <property type="component" value="Unassembled WGS sequence"/>
</dbReference>
<evidence type="ECO:0000313" key="1">
    <source>
        <dbReference type="EMBL" id="KAK9018426.1"/>
    </source>
</evidence>
<proteinExistence type="predicted"/>
<keyword evidence="2" id="KW-1185">Reference proteome</keyword>
<dbReference type="EMBL" id="JBBPBN010000019">
    <property type="protein sequence ID" value="KAK9018426.1"/>
    <property type="molecule type" value="Genomic_DNA"/>
</dbReference>
<gene>
    <name evidence="1" type="ORF">V6N11_001402</name>
</gene>